<proteinExistence type="predicted"/>
<dbReference type="KEGG" id="trg:TRUGW13939_11841"/>
<evidence type="ECO:0000256" key="1">
    <source>
        <dbReference type="ARBA" id="ARBA00001970"/>
    </source>
</evidence>
<gene>
    <name evidence="6" type="ORF">TRUGW13939_11841</name>
</gene>
<reference evidence="7" key="1">
    <citation type="submission" date="2020-06" db="EMBL/GenBank/DDBJ databases">
        <title>A chromosome-scale genome assembly of Talaromyces rugulosus W13939.</title>
        <authorList>
            <person name="Wang B."/>
            <person name="Guo L."/>
            <person name="Ye K."/>
            <person name="Wang L."/>
        </authorList>
    </citation>
    <scope>NUCLEOTIDE SEQUENCE [LARGE SCALE GENOMIC DNA]</scope>
    <source>
        <strain evidence="7">W13939</strain>
    </source>
</reference>
<keyword evidence="4" id="KW-0408">Iron</keyword>
<keyword evidence="7" id="KW-1185">Reference proteome</keyword>
<dbReference type="RefSeq" id="XP_035350838.1">
    <property type="nucleotide sequence ID" value="XM_035494945.1"/>
</dbReference>
<evidence type="ECO:0000256" key="2">
    <source>
        <dbReference type="ARBA" id="ARBA00022617"/>
    </source>
</evidence>
<dbReference type="GeneID" id="55999317"/>
<evidence type="ECO:0000313" key="7">
    <source>
        <dbReference type="Proteomes" id="UP000509510"/>
    </source>
</evidence>
<dbReference type="Proteomes" id="UP000509510">
    <property type="component" value="Chromosome VI"/>
</dbReference>
<protein>
    <submittedName>
        <fullName evidence="6">Uncharacterized protein</fullName>
    </submittedName>
</protein>
<keyword evidence="3" id="KW-0479">Metal-binding</keyword>
<dbReference type="GO" id="GO:0046872">
    <property type="term" value="F:metal ion binding"/>
    <property type="evidence" value="ECO:0007669"/>
    <property type="project" value="UniProtKB-KW"/>
</dbReference>
<dbReference type="OrthoDB" id="3465714at2759"/>
<dbReference type="Pfam" id="PF13816">
    <property type="entry name" value="Dehydratase_hem"/>
    <property type="match status" value="1"/>
</dbReference>
<evidence type="ECO:0000256" key="5">
    <source>
        <dbReference type="ARBA" id="ARBA00023239"/>
    </source>
</evidence>
<evidence type="ECO:0000256" key="3">
    <source>
        <dbReference type="ARBA" id="ARBA00022723"/>
    </source>
</evidence>
<dbReference type="InterPro" id="IPR025702">
    <property type="entry name" value="OXD"/>
</dbReference>
<dbReference type="AlphaFoldDB" id="A0A7H8RGJ3"/>
<evidence type="ECO:0000313" key="6">
    <source>
        <dbReference type="EMBL" id="QKX64665.1"/>
    </source>
</evidence>
<comment type="cofactor">
    <cofactor evidence="1">
        <name>heme b</name>
        <dbReference type="ChEBI" id="CHEBI:60344"/>
    </cofactor>
</comment>
<dbReference type="EMBL" id="CP055903">
    <property type="protein sequence ID" value="QKX64665.1"/>
    <property type="molecule type" value="Genomic_DNA"/>
</dbReference>
<dbReference type="GO" id="GO:0016829">
    <property type="term" value="F:lyase activity"/>
    <property type="evidence" value="ECO:0007669"/>
    <property type="project" value="UniProtKB-KW"/>
</dbReference>
<organism evidence="6 7">
    <name type="scientific">Talaromyces rugulosus</name>
    <name type="common">Penicillium rugulosum</name>
    <dbReference type="NCBI Taxonomy" id="121627"/>
    <lineage>
        <taxon>Eukaryota</taxon>
        <taxon>Fungi</taxon>
        <taxon>Dikarya</taxon>
        <taxon>Ascomycota</taxon>
        <taxon>Pezizomycotina</taxon>
        <taxon>Eurotiomycetes</taxon>
        <taxon>Eurotiomycetidae</taxon>
        <taxon>Eurotiales</taxon>
        <taxon>Trichocomaceae</taxon>
        <taxon>Talaromyces</taxon>
        <taxon>Talaromyces sect. Islandici</taxon>
    </lineage>
</organism>
<name>A0A7H8RGJ3_TALRU</name>
<keyword evidence="5" id="KW-0456">Lyase</keyword>
<evidence type="ECO:0000256" key="4">
    <source>
        <dbReference type="ARBA" id="ARBA00023004"/>
    </source>
</evidence>
<accession>A0A7H8RGJ3</accession>
<sequence length="311" mass="35772">MPLLVPDLPERFTISTFGAQYHSNSPSESKVALIQQFETCLKALAVFVEDLVQDDTERGLGLSRIWISYWKSPEDYQKWWESPDIKQFWSCLPDNAGFWRERLHFSRTRFVTEMSQDIPSGVGHLGPLAPLTEKTGYWGALRDRIQESTNRNILASTLDEVPQPKQPSGALRHGRVQMTKFPENICFVIKGQDHTSIKADETKLWSEKFHRNTKRFITNVVRSGPEAGVLTTRLCHVPESGKIKVESSYTEDDPDIFPALDFNRTMEIFFFLEFRYMEHAGRREKAHVALQRDFMDAYEPSGVIGHGEMLV</sequence>
<keyword evidence="2" id="KW-0349">Heme</keyword>